<organism evidence="1 2">
    <name type="scientific">Sphaerisporangium rufum</name>
    <dbReference type="NCBI Taxonomy" id="1381558"/>
    <lineage>
        <taxon>Bacteria</taxon>
        <taxon>Bacillati</taxon>
        <taxon>Actinomycetota</taxon>
        <taxon>Actinomycetes</taxon>
        <taxon>Streptosporangiales</taxon>
        <taxon>Streptosporangiaceae</taxon>
        <taxon>Sphaerisporangium</taxon>
    </lineage>
</organism>
<protein>
    <recommendedName>
        <fullName evidence="3">MerR family transcriptional regulator</fullName>
    </recommendedName>
</protein>
<dbReference type="AlphaFoldDB" id="A0A919RA36"/>
<evidence type="ECO:0000313" key="2">
    <source>
        <dbReference type="Proteomes" id="UP000655287"/>
    </source>
</evidence>
<name>A0A919RA36_9ACTN</name>
<dbReference type="Gene3D" id="1.10.1660.10">
    <property type="match status" value="1"/>
</dbReference>
<dbReference type="EMBL" id="BOOU01000068">
    <property type="protein sequence ID" value="GII80120.1"/>
    <property type="molecule type" value="Genomic_DNA"/>
</dbReference>
<keyword evidence="2" id="KW-1185">Reference proteome</keyword>
<proteinExistence type="predicted"/>
<evidence type="ECO:0008006" key="3">
    <source>
        <dbReference type="Google" id="ProtNLM"/>
    </source>
</evidence>
<comment type="caution">
    <text evidence="1">The sequence shown here is derived from an EMBL/GenBank/DDBJ whole genome shotgun (WGS) entry which is preliminary data.</text>
</comment>
<dbReference type="Proteomes" id="UP000655287">
    <property type="component" value="Unassembled WGS sequence"/>
</dbReference>
<evidence type="ECO:0000313" key="1">
    <source>
        <dbReference type="EMBL" id="GII80120.1"/>
    </source>
</evidence>
<gene>
    <name evidence="1" type="ORF">Sru01_51020</name>
</gene>
<reference evidence="1" key="1">
    <citation type="submission" date="2021-01" db="EMBL/GenBank/DDBJ databases">
        <title>Whole genome shotgun sequence of Sphaerisporangium rufum NBRC 109079.</title>
        <authorList>
            <person name="Komaki H."/>
            <person name="Tamura T."/>
        </authorList>
    </citation>
    <scope>NUCLEOTIDE SEQUENCE</scope>
    <source>
        <strain evidence="1">NBRC 109079</strain>
    </source>
</reference>
<dbReference type="Pfam" id="PF13591">
    <property type="entry name" value="MerR_2"/>
    <property type="match status" value="1"/>
</dbReference>
<accession>A0A919RA36</accession>
<sequence>MGAGDAGKGTAMTRTTTTALVRLPGIGLEAFAAAGGLHPDHVRRLVALGLLEPIAGEDLRFPPAQLVLLGRIERLHAGLALNYAALGVVIDLLDRISELEAALRRRPRSTGA</sequence>